<dbReference type="Proteomes" id="UP000223854">
    <property type="component" value="Unassembled WGS sequence"/>
</dbReference>
<sequence>MCCRLEQQKERIKRDIQETNIDLEEESISISYSERVQTSSVTSHCDREIERQITKLENELK</sequence>
<gene>
    <name evidence="1" type="ORF">CRX47_00315</name>
</gene>
<dbReference type="RefSeq" id="WP_098926824.1">
    <property type="nucleotide sequence ID" value="NZ_PDLH01000005.1"/>
</dbReference>
<keyword evidence="2" id="KW-1185">Reference proteome</keyword>
<dbReference type="EMBL" id="PDLH01000005">
    <property type="protein sequence ID" value="PHH02041.1"/>
    <property type="molecule type" value="Genomic_DNA"/>
</dbReference>
<proteinExistence type="predicted"/>
<reference evidence="1 2" key="1">
    <citation type="submission" date="2017-09" db="EMBL/GenBank/DDBJ databases">
        <title>FDA dAtabase for Regulatory Grade micrObial Sequences (FDA-ARGOS): Supporting development and validation of Infectious Disease Dx tests.</title>
        <authorList>
            <person name="Kerrigan L."/>
            <person name="Long C."/>
            <person name="Tallon L.J."/>
            <person name="Sadzewicz L."/>
            <person name="Ott S."/>
            <person name="Zhao X."/>
            <person name="Nagaraj S."/>
            <person name="Vavikolanu K."/>
            <person name="Aluvathingal J."/>
            <person name="Nadendla S."/>
            <person name="Sichtig H."/>
        </authorList>
    </citation>
    <scope>NUCLEOTIDE SEQUENCE [LARGE SCALE GENOMIC DNA]</scope>
    <source>
        <strain evidence="1 2">FDAARGOS_423</strain>
    </source>
</reference>
<organism evidence="1 2">
    <name type="scientific">Clostridium sporogenes</name>
    <dbReference type="NCBI Taxonomy" id="1509"/>
    <lineage>
        <taxon>Bacteria</taxon>
        <taxon>Bacillati</taxon>
        <taxon>Bacillota</taxon>
        <taxon>Clostridia</taxon>
        <taxon>Eubacteriales</taxon>
        <taxon>Clostridiaceae</taxon>
        <taxon>Clostridium</taxon>
    </lineage>
</organism>
<name>A0ABX4KC61_CLOSG</name>
<comment type="caution">
    <text evidence="1">The sequence shown here is derived from an EMBL/GenBank/DDBJ whole genome shotgun (WGS) entry which is preliminary data.</text>
</comment>
<accession>A0ABX4KC61</accession>
<protein>
    <submittedName>
        <fullName evidence="1">Uncharacterized protein</fullName>
    </submittedName>
</protein>
<evidence type="ECO:0000313" key="2">
    <source>
        <dbReference type="Proteomes" id="UP000223854"/>
    </source>
</evidence>
<evidence type="ECO:0000313" key="1">
    <source>
        <dbReference type="EMBL" id="PHH02041.1"/>
    </source>
</evidence>